<protein>
    <submittedName>
        <fullName evidence="9">Malate permease related permease</fullName>
    </submittedName>
</protein>
<keyword evidence="3" id="KW-0813">Transport</keyword>
<gene>
    <name evidence="9" type="ORF">FC44_GL000751</name>
</gene>
<keyword evidence="10" id="KW-1185">Reference proteome</keyword>
<evidence type="ECO:0000256" key="5">
    <source>
        <dbReference type="ARBA" id="ARBA00022692"/>
    </source>
</evidence>
<dbReference type="InterPro" id="IPR004776">
    <property type="entry name" value="Mem_transp_PIN-like"/>
</dbReference>
<feature type="transmembrane region" description="Helical" evidence="8">
    <location>
        <begin position="140"/>
        <end position="161"/>
    </location>
</feature>
<feature type="transmembrane region" description="Helical" evidence="8">
    <location>
        <begin position="268"/>
        <end position="287"/>
    </location>
</feature>
<dbReference type="PANTHER" id="PTHR36838:SF1">
    <property type="entry name" value="SLR1864 PROTEIN"/>
    <property type="match status" value="1"/>
</dbReference>
<feature type="transmembrane region" description="Helical" evidence="8">
    <location>
        <begin position="113"/>
        <end position="134"/>
    </location>
</feature>
<keyword evidence="4" id="KW-1003">Cell membrane</keyword>
<feature type="transmembrane region" description="Helical" evidence="8">
    <location>
        <begin position="299"/>
        <end position="321"/>
    </location>
</feature>
<dbReference type="Proteomes" id="UP000051735">
    <property type="component" value="Unassembled WGS sequence"/>
</dbReference>
<sequence>MFVSSFFIGGINLMTFLIPTKQVVIMFILMVIGWLCYKVKFLHEQTSKDLTKILLYVVSPCLIINSFKQRLTTTRLIQFGVLLVLITFIFIFKILVSHFLFSRIRNEQERTVLKYAGTYTNAGFMGIPLVQAILGSTGVFFAVPYLICYNIFMWTHGINMFQKNHTSLADHFRQVSTNPNIIAAIIGLIVFITQFKIPTLIATPMNYIADINTPLSMIVIGTNLGSINLKKDLINPNVWFGVFVRNIFFPLCVLGILTITPLTQTAKLAVLIMAACPVAGVVVLFSLMSGYDVKFPTKLMCISTLVAVITIPLMICLGMLAL</sequence>
<evidence type="ECO:0000256" key="7">
    <source>
        <dbReference type="ARBA" id="ARBA00023136"/>
    </source>
</evidence>
<evidence type="ECO:0000256" key="3">
    <source>
        <dbReference type="ARBA" id="ARBA00022448"/>
    </source>
</evidence>
<comment type="similarity">
    <text evidence="2">Belongs to the auxin efflux carrier (TC 2.A.69) family.</text>
</comment>
<evidence type="ECO:0000256" key="4">
    <source>
        <dbReference type="ARBA" id="ARBA00022475"/>
    </source>
</evidence>
<dbReference type="Gene3D" id="1.20.1530.20">
    <property type="match status" value="1"/>
</dbReference>
<organism evidence="9 10">
    <name type="scientific">Lactobacillus intestinalis DSM 6629</name>
    <dbReference type="NCBI Taxonomy" id="1423761"/>
    <lineage>
        <taxon>Bacteria</taxon>
        <taxon>Bacillati</taxon>
        <taxon>Bacillota</taxon>
        <taxon>Bacilli</taxon>
        <taxon>Lactobacillales</taxon>
        <taxon>Lactobacillaceae</taxon>
        <taxon>Lactobacillus</taxon>
    </lineage>
</organism>
<feature type="transmembrane region" description="Helical" evidence="8">
    <location>
        <begin position="49"/>
        <end position="67"/>
    </location>
</feature>
<comment type="caution">
    <text evidence="9">The sequence shown here is derived from an EMBL/GenBank/DDBJ whole genome shotgun (WGS) entry which is preliminary data.</text>
</comment>
<keyword evidence="5 8" id="KW-0812">Transmembrane</keyword>
<feature type="transmembrane region" description="Helical" evidence="8">
    <location>
        <begin position="181"/>
        <end position="201"/>
    </location>
</feature>
<feature type="transmembrane region" description="Helical" evidence="8">
    <location>
        <begin position="207"/>
        <end position="226"/>
    </location>
</feature>
<dbReference type="InterPro" id="IPR038770">
    <property type="entry name" value="Na+/solute_symporter_sf"/>
</dbReference>
<comment type="subcellular location">
    <subcellularLocation>
        <location evidence="1">Cell membrane</location>
        <topology evidence="1">Multi-pass membrane protein</topology>
    </subcellularLocation>
</comment>
<evidence type="ECO:0000256" key="1">
    <source>
        <dbReference type="ARBA" id="ARBA00004651"/>
    </source>
</evidence>
<feature type="transmembrane region" description="Helical" evidence="8">
    <location>
        <begin position="6"/>
        <end position="37"/>
    </location>
</feature>
<evidence type="ECO:0000256" key="8">
    <source>
        <dbReference type="SAM" id="Phobius"/>
    </source>
</evidence>
<dbReference type="EMBL" id="AZGN01000001">
    <property type="protein sequence ID" value="KRM34707.1"/>
    <property type="molecule type" value="Genomic_DNA"/>
</dbReference>
<evidence type="ECO:0000313" key="9">
    <source>
        <dbReference type="EMBL" id="KRM34707.1"/>
    </source>
</evidence>
<name>A0ABR5PSZ9_9LACO</name>
<dbReference type="PANTHER" id="PTHR36838">
    <property type="entry name" value="AUXIN EFFLUX CARRIER FAMILY PROTEIN"/>
    <property type="match status" value="1"/>
</dbReference>
<proteinExistence type="inferred from homology"/>
<evidence type="ECO:0000256" key="2">
    <source>
        <dbReference type="ARBA" id="ARBA00010145"/>
    </source>
</evidence>
<evidence type="ECO:0000313" key="10">
    <source>
        <dbReference type="Proteomes" id="UP000051735"/>
    </source>
</evidence>
<accession>A0ABR5PSZ9</accession>
<keyword evidence="7 8" id="KW-0472">Membrane</keyword>
<keyword evidence="6 8" id="KW-1133">Transmembrane helix</keyword>
<evidence type="ECO:0000256" key="6">
    <source>
        <dbReference type="ARBA" id="ARBA00022989"/>
    </source>
</evidence>
<reference evidence="9 10" key="1">
    <citation type="journal article" date="2015" name="Genome Announc.">
        <title>Expanding the biotechnology potential of lactobacilli through comparative genomics of 213 strains and associated genera.</title>
        <authorList>
            <person name="Sun Z."/>
            <person name="Harris H.M."/>
            <person name="McCann A."/>
            <person name="Guo C."/>
            <person name="Argimon S."/>
            <person name="Zhang W."/>
            <person name="Yang X."/>
            <person name="Jeffery I.B."/>
            <person name="Cooney J.C."/>
            <person name="Kagawa T.F."/>
            <person name="Liu W."/>
            <person name="Song Y."/>
            <person name="Salvetti E."/>
            <person name="Wrobel A."/>
            <person name="Rasinkangas P."/>
            <person name="Parkhill J."/>
            <person name="Rea M.C."/>
            <person name="O'Sullivan O."/>
            <person name="Ritari J."/>
            <person name="Douillard F.P."/>
            <person name="Paul Ross R."/>
            <person name="Yang R."/>
            <person name="Briner A.E."/>
            <person name="Felis G.E."/>
            <person name="de Vos W.M."/>
            <person name="Barrangou R."/>
            <person name="Klaenhammer T.R."/>
            <person name="Caufield P.W."/>
            <person name="Cui Y."/>
            <person name="Zhang H."/>
            <person name="O'Toole P.W."/>
        </authorList>
    </citation>
    <scope>NUCLEOTIDE SEQUENCE [LARGE SCALE GENOMIC DNA]</scope>
    <source>
        <strain evidence="9 10">DSM 6629</strain>
    </source>
</reference>
<feature type="transmembrane region" description="Helical" evidence="8">
    <location>
        <begin position="238"/>
        <end position="262"/>
    </location>
</feature>
<feature type="transmembrane region" description="Helical" evidence="8">
    <location>
        <begin position="79"/>
        <end position="101"/>
    </location>
</feature>
<dbReference type="Pfam" id="PF03547">
    <property type="entry name" value="Mem_trans"/>
    <property type="match status" value="2"/>
</dbReference>